<dbReference type="AlphaFoldDB" id="A0A8X6IIT6"/>
<organism evidence="1 2">
    <name type="scientific">Nephila pilipes</name>
    <name type="common">Giant wood spider</name>
    <name type="synonym">Nephila maculata</name>
    <dbReference type="NCBI Taxonomy" id="299642"/>
    <lineage>
        <taxon>Eukaryota</taxon>
        <taxon>Metazoa</taxon>
        <taxon>Ecdysozoa</taxon>
        <taxon>Arthropoda</taxon>
        <taxon>Chelicerata</taxon>
        <taxon>Arachnida</taxon>
        <taxon>Araneae</taxon>
        <taxon>Araneomorphae</taxon>
        <taxon>Entelegynae</taxon>
        <taxon>Araneoidea</taxon>
        <taxon>Nephilidae</taxon>
        <taxon>Nephila</taxon>
    </lineage>
</organism>
<keyword evidence="2" id="KW-1185">Reference proteome</keyword>
<protein>
    <submittedName>
        <fullName evidence="1">Uncharacterized protein</fullName>
    </submittedName>
</protein>
<evidence type="ECO:0000313" key="2">
    <source>
        <dbReference type="Proteomes" id="UP000887013"/>
    </source>
</evidence>
<dbReference type="Proteomes" id="UP000887013">
    <property type="component" value="Unassembled WGS sequence"/>
</dbReference>
<proteinExistence type="predicted"/>
<evidence type="ECO:0000313" key="1">
    <source>
        <dbReference type="EMBL" id="GFS47719.1"/>
    </source>
</evidence>
<comment type="caution">
    <text evidence="1">The sequence shown here is derived from an EMBL/GenBank/DDBJ whole genome shotgun (WGS) entry which is preliminary data.</text>
</comment>
<reference evidence="1" key="1">
    <citation type="submission" date="2020-08" db="EMBL/GenBank/DDBJ databases">
        <title>Multicomponent nature underlies the extraordinary mechanical properties of spider dragline silk.</title>
        <authorList>
            <person name="Kono N."/>
            <person name="Nakamura H."/>
            <person name="Mori M."/>
            <person name="Yoshida Y."/>
            <person name="Ohtoshi R."/>
            <person name="Malay A.D."/>
            <person name="Moran D.A.P."/>
            <person name="Tomita M."/>
            <person name="Numata K."/>
            <person name="Arakawa K."/>
        </authorList>
    </citation>
    <scope>NUCLEOTIDE SEQUENCE</scope>
</reference>
<dbReference type="EMBL" id="BMAW01045026">
    <property type="protein sequence ID" value="GFS47719.1"/>
    <property type="molecule type" value="Genomic_DNA"/>
</dbReference>
<gene>
    <name evidence="1" type="ORF">NPIL_646701</name>
</gene>
<name>A0A8X6IIT6_NEPPI</name>
<accession>A0A8X6IIT6</accession>
<sequence>MGNWKCGKRGMNVHQVMKSNCPLPEFTLRMKNSIEDLWGALKDCYVDDTERRSNSILILRNSYCKHCIKPAVCVSFLTYSWLR</sequence>